<organism evidence="1 2">
    <name type="scientific">Catharanthus roseus</name>
    <name type="common">Madagascar periwinkle</name>
    <name type="synonym">Vinca rosea</name>
    <dbReference type="NCBI Taxonomy" id="4058"/>
    <lineage>
        <taxon>Eukaryota</taxon>
        <taxon>Viridiplantae</taxon>
        <taxon>Streptophyta</taxon>
        <taxon>Embryophyta</taxon>
        <taxon>Tracheophyta</taxon>
        <taxon>Spermatophyta</taxon>
        <taxon>Magnoliopsida</taxon>
        <taxon>eudicotyledons</taxon>
        <taxon>Gunneridae</taxon>
        <taxon>Pentapetalae</taxon>
        <taxon>asterids</taxon>
        <taxon>lamiids</taxon>
        <taxon>Gentianales</taxon>
        <taxon>Apocynaceae</taxon>
        <taxon>Rauvolfioideae</taxon>
        <taxon>Vinceae</taxon>
        <taxon>Catharanthinae</taxon>
        <taxon>Catharanthus</taxon>
    </lineage>
</organism>
<dbReference type="Proteomes" id="UP001060085">
    <property type="component" value="Linkage Group LG04"/>
</dbReference>
<accession>A0ACC0BAT6</accession>
<name>A0ACC0BAT6_CATRO</name>
<sequence length="176" mass="19374">MSKEVEVQSPLIFYAKILINDGWKLSSPLSGTPFPGQPIPSLVILNSPSFGCYRCQAILLTGTVFQGPKLEDVLGSVDSFKAGRAKRPISALAVRASFLRRCPGFSPPFVEYPSHSSLSTYKEALNLARWAKNNFVSGYLSLTQIFHAILYDRGGTSSVSHNQFANSVFYDVEVNY</sequence>
<proteinExistence type="predicted"/>
<keyword evidence="2" id="KW-1185">Reference proteome</keyword>
<comment type="caution">
    <text evidence="1">The sequence shown here is derived from an EMBL/GenBank/DDBJ whole genome shotgun (WGS) entry which is preliminary data.</text>
</comment>
<dbReference type="EMBL" id="CM044704">
    <property type="protein sequence ID" value="KAI5669653.1"/>
    <property type="molecule type" value="Genomic_DNA"/>
</dbReference>
<protein>
    <submittedName>
        <fullName evidence="1">Uncharacterized protein</fullName>
    </submittedName>
</protein>
<evidence type="ECO:0000313" key="2">
    <source>
        <dbReference type="Proteomes" id="UP001060085"/>
    </source>
</evidence>
<evidence type="ECO:0000313" key="1">
    <source>
        <dbReference type="EMBL" id="KAI5669653.1"/>
    </source>
</evidence>
<gene>
    <name evidence="1" type="ORF">M9H77_19506</name>
</gene>
<reference evidence="2" key="1">
    <citation type="journal article" date="2023" name="Nat. Plants">
        <title>Single-cell RNA sequencing provides a high-resolution roadmap for understanding the multicellular compartmentation of specialized metabolism.</title>
        <authorList>
            <person name="Sun S."/>
            <person name="Shen X."/>
            <person name="Li Y."/>
            <person name="Li Y."/>
            <person name="Wang S."/>
            <person name="Li R."/>
            <person name="Zhang H."/>
            <person name="Shen G."/>
            <person name="Guo B."/>
            <person name="Wei J."/>
            <person name="Xu J."/>
            <person name="St-Pierre B."/>
            <person name="Chen S."/>
            <person name="Sun C."/>
        </authorList>
    </citation>
    <scope>NUCLEOTIDE SEQUENCE [LARGE SCALE GENOMIC DNA]</scope>
</reference>